<feature type="transmembrane region" description="Helical" evidence="1">
    <location>
        <begin position="20"/>
        <end position="42"/>
    </location>
</feature>
<keyword evidence="1" id="KW-1133">Transmembrane helix</keyword>
<keyword evidence="1" id="KW-0472">Membrane</keyword>
<sequence length="136" mass="15952">MVAVLVITNRRRKQWGTTHISAKIFLSILATFGVCVSLLGIIMHLRTRFDAKTILFHEWMYASSQFSVWMAILIVSRGETWLDVLCNGILCFWWIVKLLFLIPRLQIVFSSPQVIDCFHCSHFISLFYFFQLNYVL</sequence>
<dbReference type="OrthoDB" id="1742613at2759"/>
<evidence type="ECO:0000313" key="3">
    <source>
        <dbReference type="Proteomes" id="UP000653305"/>
    </source>
</evidence>
<proteinExistence type="predicted"/>
<keyword evidence="1" id="KW-0812">Transmembrane</keyword>
<comment type="caution">
    <text evidence="2">The sequence shown here is derived from an EMBL/GenBank/DDBJ whole genome shotgun (WGS) entry which is preliminary data.</text>
</comment>
<accession>A0A830CC14</accession>
<evidence type="ECO:0000313" key="2">
    <source>
        <dbReference type="EMBL" id="GFP93553.1"/>
    </source>
</evidence>
<keyword evidence="3" id="KW-1185">Reference proteome</keyword>
<dbReference type="Proteomes" id="UP000653305">
    <property type="component" value="Unassembled WGS sequence"/>
</dbReference>
<evidence type="ECO:0000256" key="1">
    <source>
        <dbReference type="SAM" id="Phobius"/>
    </source>
</evidence>
<dbReference type="AlphaFoldDB" id="A0A830CC14"/>
<feature type="transmembrane region" description="Helical" evidence="1">
    <location>
        <begin position="81"/>
        <end position="102"/>
    </location>
</feature>
<protein>
    <submittedName>
        <fullName evidence="2">Uncharacterized protein</fullName>
    </submittedName>
</protein>
<organism evidence="2 3">
    <name type="scientific">Phtheirospermum japonicum</name>
    <dbReference type="NCBI Taxonomy" id="374723"/>
    <lineage>
        <taxon>Eukaryota</taxon>
        <taxon>Viridiplantae</taxon>
        <taxon>Streptophyta</taxon>
        <taxon>Embryophyta</taxon>
        <taxon>Tracheophyta</taxon>
        <taxon>Spermatophyta</taxon>
        <taxon>Magnoliopsida</taxon>
        <taxon>eudicotyledons</taxon>
        <taxon>Gunneridae</taxon>
        <taxon>Pentapetalae</taxon>
        <taxon>asterids</taxon>
        <taxon>lamiids</taxon>
        <taxon>Lamiales</taxon>
        <taxon>Orobanchaceae</taxon>
        <taxon>Orobanchaceae incertae sedis</taxon>
        <taxon>Phtheirospermum</taxon>
    </lineage>
</organism>
<name>A0A830CC14_9LAMI</name>
<feature type="transmembrane region" description="Helical" evidence="1">
    <location>
        <begin position="54"/>
        <end position="75"/>
    </location>
</feature>
<reference evidence="2" key="1">
    <citation type="submission" date="2020-07" db="EMBL/GenBank/DDBJ databases">
        <title>Ethylene signaling mediates host invasion by parasitic plants.</title>
        <authorList>
            <person name="Yoshida S."/>
        </authorList>
    </citation>
    <scope>NUCLEOTIDE SEQUENCE</scope>
    <source>
        <strain evidence="2">Okayama</strain>
    </source>
</reference>
<dbReference type="EMBL" id="BMAC01000319">
    <property type="protein sequence ID" value="GFP93553.1"/>
    <property type="molecule type" value="Genomic_DNA"/>
</dbReference>
<gene>
    <name evidence="2" type="ORF">PHJA_001499700</name>
</gene>